<dbReference type="GO" id="GO:0016757">
    <property type="term" value="F:glycosyltransferase activity"/>
    <property type="evidence" value="ECO:0007669"/>
    <property type="project" value="TreeGrafter"/>
</dbReference>
<feature type="domain" description="GH16" evidence="2">
    <location>
        <begin position="1"/>
        <end position="136"/>
    </location>
</feature>
<evidence type="ECO:0000259" key="2">
    <source>
        <dbReference type="PROSITE" id="PS51762"/>
    </source>
</evidence>
<feature type="region of interest" description="Disordered" evidence="1">
    <location>
        <begin position="177"/>
        <end position="206"/>
    </location>
</feature>
<dbReference type="PROSITE" id="PS51762">
    <property type="entry name" value="GH16_2"/>
    <property type="match status" value="1"/>
</dbReference>
<dbReference type="Gene3D" id="2.60.120.200">
    <property type="match status" value="1"/>
</dbReference>
<dbReference type="InterPro" id="IPR000757">
    <property type="entry name" value="Beta-glucanase-like"/>
</dbReference>
<accession>A0A367Y047</accession>
<organism evidence="3 4">
    <name type="scientific">Candida viswanathii</name>
    <dbReference type="NCBI Taxonomy" id="5486"/>
    <lineage>
        <taxon>Eukaryota</taxon>
        <taxon>Fungi</taxon>
        <taxon>Dikarya</taxon>
        <taxon>Ascomycota</taxon>
        <taxon>Saccharomycotina</taxon>
        <taxon>Pichiomycetes</taxon>
        <taxon>Debaryomycetaceae</taxon>
        <taxon>Candida/Lodderomyces clade</taxon>
        <taxon>Candida</taxon>
    </lineage>
</organism>
<dbReference type="PANTHER" id="PTHR10963:SF68">
    <property type="entry name" value="GLYCOSIDASE CRH1-RELATED"/>
    <property type="match status" value="1"/>
</dbReference>
<dbReference type="OrthoDB" id="4781at2759"/>
<dbReference type="InterPro" id="IPR013320">
    <property type="entry name" value="ConA-like_dom_sf"/>
</dbReference>
<dbReference type="Pfam" id="PF00722">
    <property type="entry name" value="Glyco_hydro_16"/>
    <property type="match status" value="1"/>
</dbReference>
<proteinExistence type="predicted"/>
<gene>
    <name evidence="3" type="primary">CRH11</name>
    <name evidence="3" type="ORF">Cantr_07304</name>
</gene>
<comment type="caution">
    <text evidence="3">The sequence shown here is derived from an EMBL/GenBank/DDBJ whole genome shotgun (WGS) entry which is preliminary data.</text>
</comment>
<evidence type="ECO:0000256" key="1">
    <source>
        <dbReference type="SAM" id="MobiDB-lite"/>
    </source>
</evidence>
<dbReference type="InterPro" id="IPR050546">
    <property type="entry name" value="Glycosyl_Hydrlase_16"/>
</dbReference>
<evidence type="ECO:0000313" key="3">
    <source>
        <dbReference type="EMBL" id="RCK58890.1"/>
    </source>
</evidence>
<dbReference type="GO" id="GO:0031505">
    <property type="term" value="P:fungal-type cell wall organization"/>
    <property type="evidence" value="ECO:0007669"/>
    <property type="project" value="TreeGrafter"/>
</dbReference>
<protein>
    <submittedName>
        <fullName evidence="3">Extracellular glycosidase CRH11</fullName>
    </submittedName>
</protein>
<dbReference type="SUPFAM" id="SSF49899">
    <property type="entry name" value="Concanavalin A-like lectins/glucanases"/>
    <property type="match status" value="1"/>
</dbReference>
<dbReference type="PANTHER" id="PTHR10963">
    <property type="entry name" value="GLYCOSYL HYDROLASE-RELATED"/>
    <property type="match status" value="1"/>
</dbReference>
<keyword evidence="4" id="KW-1185">Reference proteome</keyword>
<feature type="compositionally biased region" description="Polar residues" evidence="1">
    <location>
        <begin position="191"/>
        <end position="205"/>
    </location>
</feature>
<dbReference type="AlphaFoldDB" id="A0A367Y047"/>
<dbReference type="GO" id="GO:0009277">
    <property type="term" value="C:fungal-type cell wall"/>
    <property type="evidence" value="ECO:0007669"/>
    <property type="project" value="TreeGrafter"/>
</dbReference>
<reference evidence="3 4" key="1">
    <citation type="submission" date="2018-06" db="EMBL/GenBank/DDBJ databases">
        <title>Whole genome sequencing of Candida tropicalis (genome annotated by CSBL at Korea University).</title>
        <authorList>
            <person name="Ahn J."/>
        </authorList>
    </citation>
    <scope>NUCLEOTIDE SEQUENCE [LARGE SCALE GENOMIC DNA]</scope>
    <source>
        <strain evidence="3 4">ATCC 20962</strain>
    </source>
</reference>
<keyword evidence="3" id="KW-0326">Glycosidase</keyword>
<sequence length="258" mass="27485">MFGHVEVVLKAGEGKSDDLDEIDIELFGGDPYQWQSNYFIKGNTATYDRGGYHDISNPLENYHTYVIDWTEDAVTWSVDGSVIRTLPKDNAQGFPQSPMAIYAGIWAGGDPGNEEGTIQWAGGITDYSQAPFTMHIKSVLVADYSTSGTWESIDAEDGEVNGRYDEAQEDIQKLLSGQSVDSGSNSGSSSILQVQAAPSTSSTEVPQPPHLLIFIRSSSSASPSSVNSPAGAGTSRVVFIGTTDSSGHSTSVAALRFG</sequence>
<feature type="compositionally biased region" description="Low complexity" evidence="1">
    <location>
        <begin position="177"/>
        <end position="190"/>
    </location>
</feature>
<dbReference type="GO" id="GO:0004553">
    <property type="term" value="F:hydrolase activity, hydrolyzing O-glycosyl compounds"/>
    <property type="evidence" value="ECO:0007669"/>
    <property type="project" value="InterPro"/>
</dbReference>
<dbReference type="STRING" id="5486.A0A367Y047"/>
<dbReference type="Proteomes" id="UP000253472">
    <property type="component" value="Unassembled WGS sequence"/>
</dbReference>
<evidence type="ECO:0000313" key="4">
    <source>
        <dbReference type="Proteomes" id="UP000253472"/>
    </source>
</evidence>
<keyword evidence="3" id="KW-0378">Hydrolase</keyword>
<name>A0A367Y047_9ASCO</name>
<dbReference type="GO" id="GO:0005975">
    <property type="term" value="P:carbohydrate metabolic process"/>
    <property type="evidence" value="ECO:0007669"/>
    <property type="project" value="InterPro"/>
</dbReference>
<dbReference type="EMBL" id="QLNQ01000027">
    <property type="protein sequence ID" value="RCK58890.1"/>
    <property type="molecule type" value="Genomic_DNA"/>
</dbReference>